<proteinExistence type="predicted"/>
<protein>
    <submittedName>
        <fullName evidence="1">Tail assembly chaperone protein</fullName>
    </submittedName>
</protein>
<dbReference type="EMBL" id="BK016254">
    <property type="protein sequence ID" value="DAG05286.1"/>
    <property type="molecule type" value="Genomic_DNA"/>
</dbReference>
<reference evidence="1" key="1">
    <citation type="journal article" date="2021" name="Proc. Natl. Acad. Sci. U.S.A.">
        <title>A Catalog of Tens of Thousands of Viruses from Human Metagenomes Reveals Hidden Associations with Chronic Diseases.</title>
        <authorList>
            <person name="Tisza M.J."/>
            <person name="Buck C.B."/>
        </authorList>
    </citation>
    <scope>NUCLEOTIDE SEQUENCE</scope>
    <source>
        <strain evidence="1">Ctbxa26</strain>
    </source>
</reference>
<organism evidence="1">
    <name type="scientific">Siphoviridae sp. ctbxa26</name>
    <dbReference type="NCBI Taxonomy" id="2825568"/>
    <lineage>
        <taxon>Viruses</taxon>
        <taxon>Duplodnaviria</taxon>
        <taxon>Heunggongvirae</taxon>
        <taxon>Uroviricota</taxon>
        <taxon>Caudoviricetes</taxon>
    </lineage>
</organism>
<accession>A0A8S5VF27</accession>
<sequence>MSEININDEIYELKFNMSRIEMIESQTSMPTMAQLRQTEGFLGISDLKAYIQFGLKKKGDDVFVMPKPAREIAEQLIERDYQEACYLVLEALQRDCPFFFRNN</sequence>
<evidence type="ECO:0000313" key="1">
    <source>
        <dbReference type="EMBL" id="DAG05286.1"/>
    </source>
</evidence>
<name>A0A8S5VF27_9CAUD</name>